<feature type="coiled-coil region" evidence="1">
    <location>
        <begin position="124"/>
        <end position="181"/>
    </location>
</feature>
<proteinExistence type="predicted"/>
<name>A0A2T6ZIK9_TUBBO</name>
<evidence type="ECO:0000256" key="2">
    <source>
        <dbReference type="SAM" id="MobiDB-lite"/>
    </source>
</evidence>
<dbReference type="EMBL" id="NESQ01000237">
    <property type="protein sequence ID" value="PUU75328.1"/>
    <property type="molecule type" value="Genomic_DNA"/>
</dbReference>
<dbReference type="Proteomes" id="UP000244722">
    <property type="component" value="Unassembled WGS sequence"/>
</dbReference>
<comment type="caution">
    <text evidence="3">The sequence shown here is derived from an EMBL/GenBank/DDBJ whole genome shotgun (WGS) entry which is preliminary data.</text>
</comment>
<dbReference type="AlphaFoldDB" id="A0A2T6ZIK9"/>
<gene>
    <name evidence="3" type="ORF">B9Z19DRAFT_1067516</name>
</gene>
<reference evidence="3 4" key="1">
    <citation type="submission" date="2017-04" db="EMBL/GenBank/DDBJ databases">
        <title>Draft genome sequence of Tuber borchii Vittad., a whitish edible truffle.</title>
        <authorList>
            <consortium name="DOE Joint Genome Institute"/>
            <person name="Murat C."/>
            <person name="Kuo A."/>
            <person name="Barry K.W."/>
            <person name="Clum A."/>
            <person name="Dockter R.B."/>
            <person name="Fauchery L."/>
            <person name="Iotti M."/>
            <person name="Kohler A."/>
            <person name="Labutti K."/>
            <person name="Lindquist E.A."/>
            <person name="Lipzen A."/>
            <person name="Ohm R.A."/>
            <person name="Wang M."/>
            <person name="Grigoriev I.V."/>
            <person name="Zambonelli A."/>
            <person name="Martin F.M."/>
        </authorList>
    </citation>
    <scope>NUCLEOTIDE SEQUENCE [LARGE SCALE GENOMIC DNA]</scope>
    <source>
        <strain evidence="3 4">Tbo3840</strain>
    </source>
</reference>
<keyword evidence="1" id="KW-0175">Coiled coil</keyword>
<evidence type="ECO:0000313" key="3">
    <source>
        <dbReference type="EMBL" id="PUU75328.1"/>
    </source>
</evidence>
<organism evidence="3 4">
    <name type="scientific">Tuber borchii</name>
    <name type="common">White truffle</name>
    <dbReference type="NCBI Taxonomy" id="42251"/>
    <lineage>
        <taxon>Eukaryota</taxon>
        <taxon>Fungi</taxon>
        <taxon>Dikarya</taxon>
        <taxon>Ascomycota</taxon>
        <taxon>Pezizomycotina</taxon>
        <taxon>Pezizomycetes</taxon>
        <taxon>Pezizales</taxon>
        <taxon>Tuberaceae</taxon>
        <taxon>Tuber</taxon>
    </lineage>
</organism>
<protein>
    <submittedName>
        <fullName evidence="3">Uncharacterized protein</fullName>
    </submittedName>
</protein>
<evidence type="ECO:0000313" key="4">
    <source>
        <dbReference type="Proteomes" id="UP000244722"/>
    </source>
</evidence>
<sequence length="286" mass="32020">MARLNDGSSGSSSGVRKGRRLTDYLVEADTGDKKEGQQGTQEGRPWHESSVTRGLGAVSEEGEGSRDTPVYDGETFSLVREEGVERTAEYKRYRDWVIEQGVASYDGQTRRFIEAFEDEAFEAVESYEEQLAKKDNGISRLEDTLAEYLSAPAVLELTEKVKSLEERLKTTETSNMQLIRLLSTRGNADDVDTSLPPGKALKFSMSDAGRRILPIFSGEHTLSGVTNFLCELQRHLELRSQEIGWIDEDGRARHDGWGTYAVMQLKDAAATWGRHMFPIEKVTLIC</sequence>
<evidence type="ECO:0000256" key="1">
    <source>
        <dbReference type="SAM" id="Coils"/>
    </source>
</evidence>
<keyword evidence="4" id="KW-1185">Reference proteome</keyword>
<accession>A0A2T6ZIK9</accession>
<feature type="region of interest" description="Disordered" evidence="2">
    <location>
        <begin position="1"/>
        <end position="73"/>
    </location>
</feature>